<evidence type="ECO:0000256" key="1">
    <source>
        <dbReference type="PROSITE-ProRule" id="PRU00169"/>
    </source>
</evidence>
<evidence type="ECO:0000313" key="4">
    <source>
        <dbReference type="EMBL" id="PCE66052.1"/>
    </source>
</evidence>
<comment type="caution">
    <text evidence="4">The sequence shown here is derived from an EMBL/GenBank/DDBJ whole genome shotgun (WGS) entry which is preliminary data.</text>
</comment>
<dbReference type="SUPFAM" id="SSF52172">
    <property type="entry name" value="CheY-like"/>
    <property type="match status" value="1"/>
</dbReference>
<evidence type="ECO:0000259" key="3">
    <source>
        <dbReference type="PROSITE" id="PS50930"/>
    </source>
</evidence>
<evidence type="ECO:0000259" key="2">
    <source>
        <dbReference type="PROSITE" id="PS50110"/>
    </source>
</evidence>
<dbReference type="OrthoDB" id="2168082at2"/>
<organism evidence="4 5">
    <name type="scientific">Sediminicola luteus</name>
    <dbReference type="NCBI Taxonomy" id="319238"/>
    <lineage>
        <taxon>Bacteria</taxon>
        <taxon>Pseudomonadati</taxon>
        <taxon>Bacteroidota</taxon>
        <taxon>Flavobacteriia</taxon>
        <taxon>Flavobacteriales</taxon>
        <taxon>Flavobacteriaceae</taxon>
        <taxon>Sediminicola</taxon>
    </lineage>
</organism>
<feature type="modified residue" description="4-aspartylphosphate" evidence="1">
    <location>
        <position position="54"/>
    </location>
</feature>
<sequence length="245" mass="28048">MKAILIEDKEHIRKGLRRMLEMVAPEIQIVGECGTVSEAVIVAQACTPELVFLDINLPDGTGFDFLEGTETLDFKVIFITAYEEYALRALKMGAVDYLLKPVDLEELKAALLKVAETPVHSQKQAINTAKKAYENQGDTLILSLQDSYQIIDLNELVFCESDKGYTTFYLENGKKYLTSKTIKEYEEHLLNFDFTRPHQSFMVNLKFIDKYDKAGTIYLKNGKKIPVSSRKRESFLSHLFNWNKK</sequence>
<dbReference type="CDD" id="cd17536">
    <property type="entry name" value="REC_YesN-like"/>
    <property type="match status" value="1"/>
</dbReference>
<dbReference type="InterPro" id="IPR001789">
    <property type="entry name" value="Sig_transdc_resp-reg_receiver"/>
</dbReference>
<dbReference type="Pfam" id="PF00072">
    <property type="entry name" value="Response_reg"/>
    <property type="match status" value="1"/>
</dbReference>
<dbReference type="PROSITE" id="PS50110">
    <property type="entry name" value="RESPONSE_REGULATORY"/>
    <property type="match status" value="1"/>
</dbReference>
<dbReference type="Gene3D" id="3.40.50.2300">
    <property type="match status" value="1"/>
</dbReference>
<evidence type="ECO:0000313" key="5">
    <source>
        <dbReference type="Proteomes" id="UP000219559"/>
    </source>
</evidence>
<dbReference type="PANTHER" id="PTHR37299">
    <property type="entry name" value="TRANSCRIPTIONAL REGULATOR-RELATED"/>
    <property type="match status" value="1"/>
</dbReference>
<feature type="domain" description="HTH LytTR-type" evidence="3">
    <location>
        <begin position="140"/>
        <end position="241"/>
    </location>
</feature>
<protein>
    <submittedName>
        <fullName evidence="4">DNA-binding response regulator</fullName>
    </submittedName>
</protein>
<name>A0A2A4GE80_9FLAO</name>
<dbReference type="InterPro" id="IPR007492">
    <property type="entry name" value="LytTR_DNA-bd_dom"/>
</dbReference>
<dbReference type="Gene3D" id="2.40.50.1020">
    <property type="entry name" value="LytTr DNA-binding domain"/>
    <property type="match status" value="1"/>
</dbReference>
<dbReference type="GO" id="GO:0000156">
    <property type="term" value="F:phosphorelay response regulator activity"/>
    <property type="evidence" value="ECO:0007669"/>
    <property type="project" value="InterPro"/>
</dbReference>
<reference evidence="4 5" key="1">
    <citation type="submission" date="2017-04" db="EMBL/GenBank/DDBJ databases">
        <title>A new member of the family Flavobacteriaceae isolated from ascidians.</title>
        <authorList>
            <person name="Chen L."/>
        </authorList>
    </citation>
    <scope>NUCLEOTIDE SEQUENCE [LARGE SCALE GENOMIC DNA]</scope>
    <source>
        <strain evidence="4 5">HQA918</strain>
    </source>
</reference>
<dbReference type="SMART" id="SM00850">
    <property type="entry name" value="LytTR"/>
    <property type="match status" value="1"/>
</dbReference>
<gene>
    <name evidence="4" type="ORF">B7P33_01760</name>
</gene>
<dbReference type="Proteomes" id="UP000219559">
    <property type="component" value="Unassembled WGS sequence"/>
</dbReference>
<dbReference type="InterPro" id="IPR046947">
    <property type="entry name" value="LytR-like"/>
</dbReference>
<dbReference type="Pfam" id="PF04397">
    <property type="entry name" value="LytTR"/>
    <property type="match status" value="1"/>
</dbReference>
<proteinExistence type="predicted"/>
<dbReference type="PROSITE" id="PS50930">
    <property type="entry name" value="HTH_LYTTR"/>
    <property type="match status" value="1"/>
</dbReference>
<dbReference type="RefSeq" id="WP_097441576.1">
    <property type="nucleotide sequence ID" value="NZ_NBWU01000001.1"/>
</dbReference>
<feature type="domain" description="Response regulatory" evidence="2">
    <location>
        <begin position="2"/>
        <end position="115"/>
    </location>
</feature>
<accession>A0A2A4GE80</accession>
<dbReference type="PANTHER" id="PTHR37299:SF1">
    <property type="entry name" value="STAGE 0 SPORULATION PROTEIN A HOMOLOG"/>
    <property type="match status" value="1"/>
</dbReference>
<dbReference type="SMART" id="SM00448">
    <property type="entry name" value="REC"/>
    <property type="match status" value="1"/>
</dbReference>
<dbReference type="InterPro" id="IPR011006">
    <property type="entry name" value="CheY-like_superfamily"/>
</dbReference>
<dbReference type="GO" id="GO:0003677">
    <property type="term" value="F:DNA binding"/>
    <property type="evidence" value="ECO:0007669"/>
    <property type="project" value="UniProtKB-KW"/>
</dbReference>
<dbReference type="EMBL" id="NBWU01000001">
    <property type="protein sequence ID" value="PCE66052.1"/>
    <property type="molecule type" value="Genomic_DNA"/>
</dbReference>
<dbReference type="AlphaFoldDB" id="A0A2A4GE80"/>
<keyword evidence="1" id="KW-0597">Phosphoprotein</keyword>
<keyword evidence="4" id="KW-0238">DNA-binding</keyword>
<keyword evidence="5" id="KW-1185">Reference proteome</keyword>